<organism evidence="1">
    <name type="scientific">marine sediment metagenome</name>
    <dbReference type="NCBI Taxonomy" id="412755"/>
    <lineage>
        <taxon>unclassified sequences</taxon>
        <taxon>metagenomes</taxon>
        <taxon>ecological metagenomes</taxon>
    </lineage>
</organism>
<dbReference type="Gene3D" id="3.40.50.1010">
    <property type="entry name" value="5'-nuclease"/>
    <property type="match status" value="1"/>
</dbReference>
<evidence type="ECO:0008006" key="2">
    <source>
        <dbReference type="Google" id="ProtNLM"/>
    </source>
</evidence>
<name>X0TU68_9ZZZZ</name>
<proteinExistence type="predicted"/>
<feature type="non-terminal residue" evidence="1">
    <location>
        <position position="97"/>
    </location>
</feature>
<gene>
    <name evidence="1" type="ORF">S01H1_18328</name>
</gene>
<sequence length="97" mass="11147">MNFWDSSAIIPLLIEEIATEPIVEIFKQDPGILAWWGTEVECVSALSRLEREDPSVAPIVEESLKRLDSLKRSWHEVQPVSSVRETARRLLRVHALR</sequence>
<accession>X0TU68</accession>
<dbReference type="AlphaFoldDB" id="X0TU68"/>
<protein>
    <recommendedName>
        <fullName evidence="2">PIN domain-containing protein</fullName>
    </recommendedName>
</protein>
<comment type="caution">
    <text evidence="1">The sequence shown here is derived from an EMBL/GenBank/DDBJ whole genome shotgun (WGS) entry which is preliminary data.</text>
</comment>
<dbReference type="EMBL" id="BARS01009795">
    <property type="protein sequence ID" value="GAF79665.1"/>
    <property type="molecule type" value="Genomic_DNA"/>
</dbReference>
<evidence type="ECO:0000313" key="1">
    <source>
        <dbReference type="EMBL" id="GAF79665.1"/>
    </source>
</evidence>
<reference evidence="1" key="1">
    <citation type="journal article" date="2014" name="Front. Microbiol.">
        <title>High frequency of phylogenetically diverse reductive dehalogenase-homologous genes in deep subseafloor sedimentary metagenomes.</title>
        <authorList>
            <person name="Kawai M."/>
            <person name="Futagami T."/>
            <person name="Toyoda A."/>
            <person name="Takaki Y."/>
            <person name="Nishi S."/>
            <person name="Hori S."/>
            <person name="Arai W."/>
            <person name="Tsubouchi T."/>
            <person name="Morono Y."/>
            <person name="Uchiyama I."/>
            <person name="Ito T."/>
            <person name="Fujiyama A."/>
            <person name="Inagaki F."/>
            <person name="Takami H."/>
        </authorList>
    </citation>
    <scope>NUCLEOTIDE SEQUENCE</scope>
    <source>
        <strain evidence="1">Expedition CK06-06</strain>
    </source>
</reference>